<keyword evidence="1" id="KW-0812">Transmembrane</keyword>
<dbReference type="AlphaFoldDB" id="A0A4P9Z7A6"/>
<evidence type="ECO:0000313" key="2">
    <source>
        <dbReference type="EMBL" id="RKP28564.1"/>
    </source>
</evidence>
<reference evidence="3" key="1">
    <citation type="journal article" date="2018" name="Nat. Microbiol.">
        <title>Leveraging single-cell genomics to expand the fungal tree of life.</title>
        <authorList>
            <person name="Ahrendt S.R."/>
            <person name="Quandt C.A."/>
            <person name="Ciobanu D."/>
            <person name="Clum A."/>
            <person name="Salamov A."/>
            <person name="Andreopoulos B."/>
            <person name="Cheng J.F."/>
            <person name="Woyke T."/>
            <person name="Pelin A."/>
            <person name="Henrissat B."/>
            <person name="Reynolds N.K."/>
            <person name="Benny G.L."/>
            <person name="Smith M.E."/>
            <person name="James T.Y."/>
            <person name="Grigoriev I.V."/>
        </authorList>
    </citation>
    <scope>NUCLEOTIDE SEQUENCE [LARGE SCALE GENOMIC DNA]</scope>
    <source>
        <strain evidence="3">Baker2002</strain>
    </source>
</reference>
<organism evidence="2 3">
    <name type="scientific">Metschnikowia bicuspidata</name>
    <dbReference type="NCBI Taxonomy" id="27322"/>
    <lineage>
        <taxon>Eukaryota</taxon>
        <taxon>Fungi</taxon>
        <taxon>Dikarya</taxon>
        <taxon>Ascomycota</taxon>
        <taxon>Saccharomycotina</taxon>
        <taxon>Pichiomycetes</taxon>
        <taxon>Metschnikowiaceae</taxon>
        <taxon>Metschnikowia</taxon>
    </lineage>
</organism>
<keyword evidence="3" id="KW-1185">Reference proteome</keyword>
<dbReference type="EMBL" id="ML004840">
    <property type="protein sequence ID" value="RKP28564.1"/>
    <property type="molecule type" value="Genomic_DNA"/>
</dbReference>
<accession>A0A4P9Z7A6</accession>
<evidence type="ECO:0000256" key="1">
    <source>
        <dbReference type="SAM" id="Phobius"/>
    </source>
</evidence>
<dbReference type="OrthoDB" id="272512at2759"/>
<proteinExistence type="predicted"/>
<feature type="transmembrane region" description="Helical" evidence="1">
    <location>
        <begin position="30"/>
        <end position="50"/>
    </location>
</feature>
<evidence type="ECO:0000313" key="3">
    <source>
        <dbReference type="Proteomes" id="UP000268321"/>
    </source>
</evidence>
<evidence type="ECO:0008006" key="4">
    <source>
        <dbReference type="Google" id="ProtNLM"/>
    </source>
</evidence>
<sequence>MEKYSNWRDKGTGIAPFIPITEPKTGLRMYVIDPLLIALKFPFFLILYWLSAIAPKACIGLIFHSFFRFTVDVLVEGVKRLNKVDVSRALSDKNTVVVSNFTSPLDVFVIYLISKVRSLSSIAVVIPIDNYLYIQKPWEAAWSCFGPIGHKYGTKLTSQNEI</sequence>
<gene>
    <name evidence="2" type="ORF">METBISCDRAFT_6611</name>
</gene>
<dbReference type="SUPFAM" id="SSF69593">
    <property type="entry name" value="Glycerol-3-phosphate (1)-acyltransferase"/>
    <property type="match status" value="1"/>
</dbReference>
<protein>
    <recommendedName>
        <fullName evidence="4">Phospholipid/glycerol acyltransferase domain-containing protein</fullName>
    </recommendedName>
</protein>
<dbReference type="Proteomes" id="UP000268321">
    <property type="component" value="Unassembled WGS sequence"/>
</dbReference>
<keyword evidence="1" id="KW-0472">Membrane</keyword>
<feature type="non-terminal residue" evidence="2">
    <location>
        <position position="162"/>
    </location>
</feature>
<keyword evidence="1" id="KW-1133">Transmembrane helix</keyword>
<name>A0A4P9Z7A6_9ASCO</name>